<evidence type="ECO:0000313" key="1">
    <source>
        <dbReference type="EMBL" id="GLQ29308.1"/>
    </source>
</evidence>
<dbReference type="InterPro" id="IPR011990">
    <property type="entry name" value="TPR-like_helical_dom_sf"/>
</dbReference>
<accession>A0ABQ5VQ10</accession>
<sequence>MLISDRQSVALDPARVLVRSAPCSPQAEFLQGLKVADPAFTAWLAEQRLLKGRPGAPAASEKRPAHCGPKTIVLLGETDDGSVYAGLELAFNQVVTHSLREHCDVLIGSPGALPLRPDCVLMSVKAATWANGKTRISVTVEDIGTNIVCWSGSIELPDVQVDPFDNVPFLALCNRATEATLEARINACADLTGPKDAGQIAHMALRKLFAITAQDVSEALRLFDHAYAINPQPVFQAWRAQAMTIQYVERFVPLDQTLREQAEAACRLALQDGSGNATVLAAVANTRTNIDRNYGVGLELALQSVQVNPANVMAWYAYSNAVQCLGRSEEAYQAALVAQALAQTTRMKFWADCQVSITAATSGRSDVAIRFGERAHALSPGFRPPLRYLTALYALNARPEDVSRTVASLRREEPDFDLVQMTRNPDYPIGIMRRYGRKLTDSLRRAGLE</sequence>
<proteinExistence type="predicted"/>
<evidence type="ECO:0000313" key="2">
    <source>
        <dbReference type="Proteomes" id="UP001161388"/>
    </source>
</evidence>
<name>A0ABQ5VQ10_9RHOB</name>
<gene>
    <name evidence="1" type="ORF">GCM10007927_41120</name>
</gene>
<dbReference type="Proteomes" id="UP001161388">
    <property type="component" value="Unassembled WGS sequence"/>
</dbReference>
<keyword evidence="2" id="KW-1185">Reference proteome</keyword>
<reference evidence="1" key="2">
    <citation type="submission" date="2023-01" db="EMBL/GenBank/DDBJ databases">
        <title>Draft genome sequence of Sulfitobacter pacificus strain NBRC 109915.</title>
        <authorList>
            <person name="Sun Q."/>
            <person name="Mori K."/>
        </authorList>
    </citation>
    <scope>NUCLEOTIDE SEQUENCE</scope>
    <source>
        <strain evidence="1">NBRC 109915</strain>
    </source>
</reference>
<dbReference type="Gene3D" id="1.25.40.10">
    <property type="entry name" value="Tetratricopeptide repeat domain"/>
    <property type="match status" value="1"/>
</dbReference>
<protein>
    <recommendedName>
        <fullName evidence="3">Transcriptional regulator</fullName>
    </recommendedName>
</protein>
<organism evidence="1 2">
    <name type="scientific">Sulfitobacter pacificus</name>
    <dbReference type="NCBI Taxonomy" id="1499314"/>
    <lineage>
        <taxon>Bacteria</taxon>
        <taxon>Pseudomonadati</taxon>
        <taxon>Pseudomonadota</taxon>
        <taxon>Alphaproteobacteria</taxon>
        <taxon>Rhodobacterales</taxon>
        <taxon>Roseobacteraceae</taxon>
        <taxon>Sulfitobacter</taxon>
    </lineage>
</organism>
<evidence type="ECO:0008006" key="3">
    <source>
        <dbReference type="Google" id="ProtNLM"/>
    </source>
</evidence>
<dbReference type="SUPFAM" id="SSF48452">
    <property type="entry name" value="TPR-like"/>
    <property type="match status" value="1"/>
</dbReference>
<comment type="caution">
    <text evidence="1">The sequence shown here is derived from an EMBL/GenBank/DDBJ whole genome shotgun (WGS) entry which is preliminary data.</text>
</comment>
<dbReference type="EMBL" id="BSNL01000021">
    <property type="protein sequence ID" value="GLQ29308.1"/>
    <property type="molecule type" value="Genomic_DNA"/>
</dbReference>
<reference evidence="1" key="1">
    <citation type="journal article" date="2014" name="Int. J. Syst. Evol. Microbiol.">
        <title>Complete genome of a new Firmicutes species belonging to the dominant human colonic microbiota ('Ruminococcus bicirculans') reveals two chromosomes and a selective capacity to utilize plant glucans.</title>
        <authorList>
            <consortium name="NISC Comparative Sequencing Program"/>
            <person name="Wegmann U."/>
            <person name="Louis P."/>
            <person name="Goesmann A."/>
            <person name="Henrissat B."/>
            <person name="Duncan S.H."/>
            <person name="Flint H.J."/>
        </authorList>
    </citation>
    <scope>NUCLEOTIDE SEQUENCE</scope>
    <source>
        <strain evidence="1">NBRC 109915</strain>
    </source>
</reference>